<feature type="binding site" evidence="9">
    <location>
        <position position="62"/>
    </location>
    <ligand>
        <name>substrate</name>
    </ligand>
</feature>
<evidence type="ECO:0000256" key="5">
    <source>
        <dbReference type="ARBA" id="ARBA00022691"/>
    </source>
</evidence>
<feature type="site" description="Participates in the substrate recognition with KAPA and in a stacking interaction with the adenine ring of SAM" evidence="9">
    <location>
        <position position="25"/>
    </location>
</feature>
<dbReference type="RefSeq" id="WP_282010823.1">
    <property type="nucleotide sequence ID" value="NZ_OX336137.1"/>
</dbReference>
<name>A0ABM9HCI0_9BACT</name>
<dbReference type="InterPro" id="IPR005814">
    <property type="entry name" value="Aminotrans_3"/>
</dbReference>
<comment type="cofactor">
    <cofactor evidence="1 9">
        <name>pyridoxal 5'-phosphate</name>
        <dbReference type="ChEBI" id="CHEBI:597326"/>
    </cofactor>
</comment>
<dbReference type="PANTHER" id="PTHR42684:SF17">
    <property type="entry name" value="ADENOSYLMETHIONINE-8-AMINO-7-OXONONANOATE AMINOTRANSFERASE"/>
    <property type="match status" value="1"/>
</dbReference>
<protein>
    <recommendedName>
        <fullName evidence="9">Adenosylmethionine-8-amino-7-oxononanoate aminotransferase</fullName>
        <ecNumber evidence="9">2.6.1.62</ecNumber>
    </recommendedName>
    <alternativeName>
        <fullName evidence="9">7,8-diamino-pelargonic acid aminotransferase</fullName>
        <shortName evidence="9">DAPA AT</shortName>
        <shortName evidence="9">DAPA aminotransferase</shortName>
    </alternativeName>
    <alternativeName>
        <fullName evidence="9">7,8-diaminononanoate synthase</fullName>
        <shortName evidence="9">DANS</shortName>
    </alternativeName>
    <alternativeName>
        <fullName evidence="9">Diaminopelargonic acid synthase</fullName>
    </alternativeName>
</protein>
<comment type="pathway">
    <text evidence="2 9">Cofactor biosynthesis; biotin biosynthesis; 7,8-diaminononanoate from 8-amino-7-oxononanoate (SAM route): step 1/1.</text>
</comment>
<dbReference type="InterPro" id="IPR015421">
    <property type="entry name" value="PyrdxlP-dep_Trfase_major"/>
</dbReference>
<keyword evidence="3 9" id="KW-0032">Aminotransferase</keyword>
<dbReference type="PANTHER" id="PTHR42684">
    <property type="entry name" value="ADENOSYLMETHIONINE-8-AMINO-7-OXONONANOATE AMINOTRANSFERASE"/>
    <property type="match status" value="1"/>
</dbReference>
<evidence type="ECO:0000256" key="8">
    <source>
        <dbReference type="ARBA" id="ARBA00048449"/>
    </source>
</evidence>
<comment type="subcellular location">
    <subcellularLocation>
        <location evidence="9">Cytoplasm</location>
    </subcellularLocation>
</comment>
<dbReference type="Gene3D" id="3.40.640.10">
    <property type="entry name" value="Type I PLP-dependent aspartate aminotransferase-like (Major domain)"/>
    <property type="match status" value="1"/>
</dbReference>
<comment type="similarity">
    <text evidence="9">Belongs to the class-III pyridoxal-phosphate-dependent aminotransferase family. BioA subfamily.</text>
</comment>
<dbReference type="Gene3D" id="3.90.1150.10">
    <property type="entry name" value="Aspartate Aminotransferase, domain 1"/>
    <property type="match status" value="1"/>
</dbReference>
<feature type="binding site" evidence="9">
    <location>
        <position position="290"/>
    </location>
    <ligand>
        <name>substrate</name>
    </ligand>
</feature>
<keyword evidence="4 9" id="KW-0808">Transferase</keyword>
<feature type="binding site" evidence="9">
    <location>
        <begin position="326"/>
        <end position="327"/>
    </location>
    <ligand>
        <name>pyridoxal 5'-phosphate</name>
        <dbReference type="ChEBI" id="CHEBI:597326"/>
    </ligand>
</feature>
<keyword evidence="5 9" id="KW-0949">S-adenosyl-L-methionine</keyword>
<feature type="binding site" evidence="9">
    <location>
        <position position="420"/>
    </location>
    <ligand>
        <name>substrate</name>
    </ligand>
</feature>
<reference evidence="10 11" key="1">
    <citation type="submission" date="2022-09" db="EMBL/GenBank/DDBJ databases">
        <authorList>
            <person name="Kop L."/>
        </authorList>
    </citation>
    <scope>NUCLEOTIDE SEQUENCE [LARGE SCALE GENOMIC DNA]</scope>
    <source>
        <strain evidence="10 11">347</strain>
    </source>
</reference>
<feature type="binding site" evidence="9">
    <location>
        <position position="261"/>
    </location>
    <ligand>
        <name>pyridoxal 5'-phosphate</name>
        <dbReference type="ChEBI" id="CHEBI:597326"/>
    </ligand>
</feature>
<evidence type="ECO:0000313" key="10">
    <source>
        <dbReference type="EMBL" id="CAI2717908.1"/>
    </source>
</evidence>
<evidence type="ECO:0000256" key="9">
    <source>
        <dbReference type="HAMAP-Rule" id="MF_00834"/>
    </source>
</evidence>
<keyword evidence="6 9" id="KW-0093">Biotin biosynthesis</keyword>
<feature type="binding site" evidence="9">
    <location>
        <position position="325"/>
    </location>
    <ligand>
        <name>substrate</name>
    </ligand>
</feature>
<feature type="binding site" evidence="9">
    <location>
        <begin position="122"/>
        <end position="123"/>
    </location>
    <ligand>
        <name>pyridoxal 5'-phosphate</name>
        <dbReference type="ChEBI" id="CHEBI:597326"/>
    </ligand>
</feature>
<dbReference type="EMBL" id="OX336137">
    <property type="protein sequence ID" value="CAI2717908.1"/>
    <property type="molecule type" value="Genomic_DNA"/>
</dbReference>
<dbReference type="InterPro" id="IPR005815">
    <property type="entry name" value="BioA"/>
</dbReference>
<evidence type="ECO:0000256" key="2">
    <source>
        <dbReference type="ARBA" id="ARBA00005063"/>
    </source>
</evidence>
<dbReference type="Pfam" id="PF00202">
    <property type="entry name" value="Aminotran_3"/>
    <property type="match status" value="1"/>
</dbReference>
<accession>A0ABM9HCI0</accession>
<dbReference type="SUPFAM" id="SSF53383">
    <property type="entry name" value="PLP-dependent transferases"/>
    <property type="match status" value="1"/>
</dbReference>
<proteinExistence type="inferred from homology"/>
<comment type="catalytic activity">
    <reaction evidence="8 9">
        <text>(8S)-8-amino-7-oxononanoate + S-adenosyl-L-methionine = S-adenosyl-4-methylsulfanyl-2-oxobutanoate + (7R,8S)-7,8-diammoniononanoate</text>
        <dbReference type="Rhea" id="RHEA:16861"/>
        <dbReference type="ChEBI" id="CHEBI:16490"/>
        <dbReference type="ChEBI" id="CHEBI:59789"/>
        <dbReference type="ChEBI" id="CHEBI:149468"/>
        <dbReference type="ChEBI" id="CHEBI:149469"/>
        <dbReference type="EC" id="2.6.1.62"/>
    </reaction>
</comment>
<gene>
    <name evidence="9 10" type="primary">bioA</name>
    <name evidence="10" type="ORF">NSPWAT_1049</name>
</gene>
<dbReference type="HAMAP" id="MF_00834">
    <property type="entry name" value="BioA"/>
    <property type="match status" value="1"/>
</dbReference>
<dbReference type="NCBIfam" id="TIGR00508">
    <property type="entry name" value="bioA"/>
    <property type="match status" value="1"/>
</dbReference>
<dbReference type="GO" id="GO:0004015">
    <property type="term" value="F:adenosylmethionine-8-amino-7-oxononanoate transaminase activity"/>
    <property type="evidence" value="ECO:0007669"/>
    <property type="project" value="UniProtKB-EC"/>
</dbReference>
<dbReference type="CDD" id="cd00610">
    <property type="entry name" value="OAT_like"/>
    <property type="match status" value="1"/>
</dbReference>
<comment type="function">
    <text evidence="9">Catalyzes the transfer of the alpha-amino group from S-adenosyl-L-methionine (SAM) to 7-keto-8-aminopelargonic acid (KAPA) to form 7,8-diaminopelargonic acid (DAPA). It is the only aminotransferase known to utilize SAM as an amino donor.</text>
</comment>
<evidence type="ECO:0000256" key="6">
    <source>
        <dbReference type="ARBA" id="ARBA00022756"/>
    </source>
</evidence>
<comment type="subunit">
    <text evidence="9">Homodimer.</text>
</comment>
<evidence type="ECO:0000256" key="7">
    <source>
        <dbReference type="ARBA" id="ARBA00022898"/>
    </source>
</evidence>
<feature type="binding site" evidence="9">
    <location>
        <position position="155"/>
    </location>
    <ligand>
        <name>substrate</name>
    </ligand>
</feature>
<dbReference type="InterPro" id="IPR015422">
    <property type="entry name" value="PyrdxlP-dep_Trfase_small"/>
</dbReference>
<evidence type="ECO:0000256" key="1">
    <source>
        <dbReference type="ARBA" id="ARBA00001933"/>
    </source>
</evidence>
<feature type="modified residue" description="N6-(pyridoxal phosphate)lysine" evidence="9">
    <location>
        <position position="290"/>
    </location>
</feature>
<evidence type="ECO:0000313" key="11">
    <source>
        <dbReference type="Proteomes" id="UP001157733"/>
    </source>
</evidence>
<dbReference type="Proteomes" id="UP001157733">
    <property type="component" value="Chromosome"/>
</dbReference>
<keyword evidence="7 9" id="KW-0663">Pyridoxal phosphate</keyword>
<organism evidence="10 11">
    <name type="scientific">Nitrospina watsonii</name>
    <dbReference type="NCBI Taxonomy" id="1323948"/>
    <lineage>
        <taxon>Bacteria</taxon>
        <taxon>Pseudomonadati</taxon>
        <taxon>Nitrospinota/Tectimicrobiota group</taxon>
        <taxon>Nitrospinota</taxon>
        <taxon>Nitrospinia</taxon>
        <taxon>Nitrospinales</taxon>
        <taxon>Nitrospinaceae</taxon>
        <taxon>Nitrospina</taxon>
    </lineage>
</organism>
<evidence type="ECO:0000256" key="3">
    <source>
        <dbReference type="ARBA" id="ARBA00022576"/>
    </source>
</evidence>
<dbReference type="EC" id="2.6.1.62" evidence="9"/>
<evidence type="ECO:0000256" key="4">
    <source>
        <dbReference type="ARBA" id="ARBA00022679"/>
    </source>
</evidence>
<dbReference type="InterPro" id="IPR015424">
    <property type="entry name" value="PyrdxlP-dep_Trfase"/>
</dbReference>
<sequence length="457" mass="51741">MTLPRSTTQRDEDLIRDFHYIWHPCTQMKDHEAEPPLLIDRAEGLHLYDREGNRYLDCIASWWVNLFGHNHSHINQAITDQLQKMAHVMFAGITHQPAVDLAHKLIEWSSPNLSKVFFSDNGSTSVEVALKMSLQFWAQTGKPEKKRFVYLKGAYHGETLGALSVSGIDLFRNRFEPVLMDNLEVEGPDCLRCPYGLTRDTCKAECFEPMEKALVEEHQNIAAVIVEPLVQGAAGMKMYPPVYLEKLQATCETLRVHTIYDEVAVGFGRTGGLFVSEQLRHKPTFLCLSKGITSGYLPLAATLTEDRIYQAFYGDHDTFKLFIHSHSYSANPLACAAANATFELFAADGFWDALKERIATLKECGEMLKELPWCGEFRQTGLIGACELVRDRDTLAKFPMTQRVGYQIYKKALQRGLFLRPLGDVVYFIPPLVIDPETIRSMVTTARDCIHDVLSEV</sequence>
<keyword evidence="9" id="KW-0963">Cytoplasm</keyword>
<keyword evidence="11" id="KW-1185">Reference proteome</keyword>